<gene>
    <name evidence="4" type="ORF">AS359_08195</name>
    <name evidence="3" type="ORF">B5M06_13715</name>
</gene>
<evidence type="ECO:0000259" key="2">
    <source>
        <dbReference type="Pfam" id="PF12804"/>
    </source>
</evidence>
<dbReference type="EMBL" id="CP020121">
    <property type="protein sequence ID" value="AQZ99151.1"/>
    <property type="molecule type" value="Genomic_DNA"/>
</dbReference>
<dbReference type="Pfam" id="PF12804">
    <property type="entry name" value="NTP_transf_3"/>
    <property type="match status" value="1"/>
</dbReference>
<evidence type="ECO:0000313" key="3">
    <source>
        <dbReference type="EMBL" id="AQZ99151.1"/>
    </source>
</evidence>
<reference evidence="4 5" key="1">
    <citation type="submission" date="2015-12" db="EMBL/GenBank/DDBJ databases">
        <title>Complete genome sequence of a multi-drug resistant strain Acidovorax sp. 12322-1.</title>
        <authorList>
            <person name="Ming D."/>
            <person name="Wang M."/>
            <person name="Hu S."/>
            <person name="Zhou Y."/>
            <person name="Jiang T."/>
        </authorList>
    </citation>
    <scope>NUCLEOTIDE SEQUENCE [LARGE SCALE GENOMIC DNA]</scope>
    <source>
        <strain evidence="4 5">12322-1</strain>
    </source>
</reference>
<feature type="domain" description="MobA-like NTP transferase" evidence="2">
    <location>
        <begin position="17"/>
        <end position="161"/>
    </location>
</feature>
<dbReference type="CDD" id="cd04182">
    <property type="entry name" value="GT_2_like_f"/>
    <property type="match status" value="1"/>
</dbReference>
<dbReference type="GeneID" id="83040374"/>
<keyword evidence="1" id="KW-0460">Magnesium</keyword>
<dbReference type="InterPro" id="IPR025877">
    <property type="entry name" value="MobA-like_NTP_Trfase"/>
</dbReference>
<reference evidence="3 6" key="2">
    <citation type="submission" date="2017-03" db="EMBL/GenBank/DDBJ databases">
        <title>Rapid Whole Genome Sequencing of Comamonas kerstersii Causing Continuous ambulatory Peritoneal Dialysis-Associated Peritonitis.</title>
        <authorList>
            <person name="Zheng B."/>
        </authorList>
    </citation>
    <scope>NUCLEOTIDE SEQUENCE [LARGE SCALE GENOMIC DNA]</scope>
    <source>
        <strain evidence="3 6">8943</strain>
    </source>
</reference>
<dbReference type="Gene3D" id="3.90.550.10">
    <property type="entry name" value="Spore Coat Polysaccharide Biosynthesis Protein SpsA, Chain A"/>
    <property type="match status" value="1"/>
</dbReference>
<name>A0A0W7YUK7_9BURK</name>
<evidence type="ECO:0000313" key="6">
    <source>
        <dbReference type="Proteomes" id="UP000242792"/>
    </source>
</evidence>
<accession>A0A0W7YUK7</accession>
<dbReference type="Proteomes" id="UP000053300">
    <property type="component" value="Unassembled WGS sequence"/>
</dbReference>
<dbReference type="STRING" id="225992.B5M06_13715"/>
<sequence length="206" mass="21342">MTAAAAHPHPSLSSLKVLVLAAGQGQRFTASGGRTHKLQASLFDKPVLQHVLDTVADAGLQAFVVRPDGAATAGMGDSIASGVRASSDASGWLILPGDMPLVHAATLRTIAQQLLSTDRFDAVQPVCNGQPGHPVGFSAPCAAALQQLTGDQGARSVLQQLRSQGRVVQLPVEDPGILQDIDTLDDLQRAQAVLEQGALVRPLSTP</sequence>
<dbReference type="SUPFAM" id="SSF53448">
    <property type="entry name" value="Nucleotide-diphospho-sugar transferases"/>
    <property type="match status" value="1"/>
</dbReference>
<organism evidence="4 5">
    <name type="scientific">Comamonas kerstersii</name>
    <dbReference type="NCBI Taxonomy" id="225992"/>
    <lineage>
        <taxon>Bacteria</taxon>
        <taxon>Pseudomonadati</taxon>
        <taxon>Pseudomonadota</taxon>
        <taxon>Betaproteobacteria</taxon>
        <taxon>Burkholderiales</taxon>
        <taxon>Comamonadaceae</taxon>
        <taxon>Comamonas</taxon>
    </lineage>
</organism>
<dbReference type="AlphaFoldDB" id="A0A0W7YUK7"/>
<proteinExistence type="predicted"/>
<accession>A0A1V0BH12</accession>
<evidence type="ECO:0000313" key="4">
    <source>
        <dbReference type="EMBL" id="KUF38855.1"/>
    </source>
</evidence>
<dbReference type="InterPro" id="IPR029044">
    <property type="entry name" value="Nucleotide-diphossugar_trans"/>
</dbReference>
<dbReference type="GO" id="GO:0016779">
    <property type="term" value="F:nucleotidyltransferase activity"/>
    <property type="evidence" value="ECO:0007669"/>
    <property type="project" value="UniProtKB-ARBA"/>
</dbReference>
<accession>A0A1V3TH03</accession>
<evidence type="ECO:0000256" key="1">
    <source>
        <dbReference type="ARBA" id="ARBA00022842"/>
    </source>
</evidence>
<dbReference type="Proteomes" id="UP000242792">
    <property type="component" value="Chromosome"/>
</dbReference>
<evidence type="ECO:0000313" key="5">
    <source>
        <dbReference type="Proteomes" id="UP000053300"/>
    </source>
</evidence>
<protein>
    <submittedName>
        <fullName evidence="4">Molybdopterin-guanine dinucleotide biosynthesis protein MobA</fullName>
    </submittedName>
</protein>
<dbReference type="PANTHER" id="PTHR43777">
    <property type="entry name" value="MOLYBDENUM COFACTOR CYTIDYLYLTRANSFERASE"/>
    <property type="match status" value="1"/>
</dbReference>
<keyword evidence="5" id="KW-1185">Reference proteome</keyword>
<dbReference type="PANTHER" id="PTHR43777:SF1">
    <property type="entry name" value="MOLYBDENUM COFACTOR CYTIDYLYLTRANSFERASE"/>
    <property type="match status" value="1"/>
</dbReference>
<dbReference type="KEGG" id="cke:B5M06_13715"/>
<dbReference type="OrthoDB" id="5298793at2"/>
<dbReference type="RefSeq" id="WP_054065305.1">
    <property type="nucleotide sequence ID" value="NZ_CAUCIF010000010.1"/>
</dbReference>
<dbReference type="EMBL" id="LPXH01000038">
    <property type="protein sequence ID" value="KUF38855.1"/>
    <property type="molecule type" value="Genomic_DNA"/>
</dbReference>